<protein>
    <recommendedName>
        <fullName evidence="9">Penicillin-binding protein dimerisation domain-containing protein</fullName>
    </recommendedName>
</protein>
<evidence type="ECO:0000256" key="2">
    <source>
        <dbReference type="ARBA" id="ARBA00004236"/>
    </source>
</evidence>
<comment type="caution">
    <text evidence="10">The sequence shown here is derived from an EMBL/GenBank/DDBJ whole genome shotgun (WGS) entry which is preliminary data.</text>
</comment>
<dbReference type="GO" id="GO:0071555">
    <property type="term" value="P:cell wall organization"/>
    <property type="evidence" value="ECO:0007669"/>
    <property type="project" value="UniProtKB-KW"/>
</dbReference>
<dbReference type="AlphaFoldDB" id="X1TIG9"/>
<dbReference type="GO" id="GO:0008658">
    <property type="term" value="F:penicillin binding"/>
    <property type="evidence" value="ECO:0007669"/>
    <property type="project" value="InterPro"/>
</dbReference>
<comment type="subcellular location">
    <subcellularLocation>
        <location evidence="2">Cell membrane</location>
    </subcellularLocation>
    <subcellularLocation>
        <location evidence="1">Membrane</location>
        <topology evidence="1">Single-pass membrane protein</topology>
    </subcellularLocation>
</comment>
<evidence type="ECO:0000259" key="9">
    <source>
        <dbReference type="Pfam" id="PF03717"/>
    </source>
</evidence>
<organism evidence="10">
    <name type="scientific">marine sediment metagenome</name>
    <dbReference type="NCBI Taxonomy" id="412755"/>
    <lineage>
        <taxon>unclassified sequences</taxon>
        <taxon>metagenomes</taxon>
        <taxon>ecological metagenomes</taxon>
    </lineage>
</organism>
<keyword evidence="6" id="KW-0573">Peptidoglycan synthesis</keyword>
<dbReference type="InterPro" id="IPR005311">
    <property type="entry name" value="PBP_dimer"/>
</dbReference>
<feature type="domain" description="Penicillin-binding protein dimerisation" evidence="9">
    <location>
        <begin position="3"/>
        <end position="93"/>
    </location>
</feature>
<dbReference type="EMBL" id="BARW01006246">
    <property type="protein sequence ID" value="GAI87375.1"/>
    <property type="molecule type" value="Genomic_DNA"/>
</dbReference>
<keyword evidence="8" id="KW-0961">Cell wall biogenesis/degradation</keyword>
<evidence type="ECO:0000256" key="5">
    <source>
        <dbReference type="ARBA" id="ARBA00022960"/>
    </source>
</evidence>
<accession>X1TIG9</accession>
<dbReference type="GO" id="GO:0071972">
    <property type="term" value="F:peptidoglycan L,D-transpeptidase activity"/>
    <property type="evidence" value="ECO:0007669"/>
    <property type="project" value="TreeGrafter"/>
</dbReference>
<evidence type="ECO:0000256" key="3">
    <source>
        <dbReference type="ARBA" id="ARBA00022475"/>
    </source>
</evidence>
<dbReference type="PANTHER" id="PTHR30627:SF2">
    <property type="entry name" value="PEPTIDOGLYCAN D,D-TRANSPEPTIDASE MRDA"/>
    <property type="match status" value="1"/>
</dbReference>
<name>X1TIG9_9ZZZZ</name>
<evidence type="ECO:0000256" key="1">
    <source>
        <dbReference type="ARBA" id="ARBA00004167"/>
    </source>
</evidence>
<reference evidence="10" key="1">
    <citation type="journal article" date="2014" name="Front. Microbiol.">
        <title>High frequency of phylogenetically diverse reductive dehalogenase-homologous genes in deep subseafloor sedimentary metagenomes.</title>
        <authorList>
            <person name="Kawai M."/>
            <person name="Futagami T."/>
            <person name="Toyoda A."/>
            <person name="Takaki Y."/>
            <person name="Nishi S."/>
            <person name="Hori S."/>
            <person name="Arai W."/>
            <person name="Tsubouchi T."/>
            <person name="Morono Y."/>
            <person name="Uchiyama I."/>
            <person name="Ito T."/>
            <person name="Fujiyama A."/>
            <person name="Inagaki F."/>
            <person name="Takami H."/>
        </authorList>
    </citation>
    <scope>NUCLEOTIDE SEQUENCE</scope>
    <source>
        <strain evidence="10">Expedition CK06-06</strain>
    </source>
</reference>
<dbReference type="InterPro" id="IPR036138">
    <property type="entry name" value="PBP_dimer_sf"/>
</dbReference>
<evidence type="ECO:0000256" key="6">
    <source>
        <dbReference type="ARBA" id="ARBA00022984"/>
    </source>
</evidence>
<dbReference type="Pfam" id="PF03717">
    <property type="entry name" value="PBP_dimer"/>
    <property type="match status" value="1"/>
</dbReference>
<sequence>MKNAKSFYRPVVLKRHLTVSEIANIVENITDLPGVSVERKPLRDYRYGTITSHLIGYTGEITESELKERPELKEGDIIGKSGLEKMHDVFLRGFL</sequence>
<dbReference type="InterPro" id="IPR050515">
    <property type="entry name" value="Beta-lactam/transpept"/>
</dbReference>
<dbReference type="GO" id="GO:0009252">
    <property type="term" value="P:peptidoglycan biosynthetic process"/>
    <property type="evidence" value="ECO:0007669"/>
    <property type="project" value="UniProtKB-KW"/>
</dbReference>
<dbReference type="PANTHER" id="PTHR30627">
    <property type="entry name" value="PEPTIDOGLYCAN D,D-TRANSPEPTIDASE"/>
    <property type="match status" value="1"/>
</dbReference>
<gene>
    <name evidence="10" type="ORF">S12H4_13111</name>
</gene>
<dbReference type="Gene3D" id="3.90.1310.10">
    <property type="entry name" value="Penicillin-binding protein 2a (Domain 2)"/>
    <property type="match status" value="1"/>
</dbReference>
<dbReference type="SUPFAM" id="SSF56519">
    <property type="entry name" value="Penicillin binding protein dimerisation domain"/>
    <property type="match status" value="1"/>
</dbReference>
<keyword evidence="5" id="KW-0133">Cell shape</keyword>
<dbReference type="GO" id="GO:0008360">
    <property type="term" value="P:regulation of cell shape"/>
    <property type="evidence" value="ECO:0007669"/>
    <property type="project" value="UniProtKB-KW"/>
</dbReference>
<keyword evidence="7" id="KW-1133">Transmembrane helix</keyword>
<keyword evidence="3" id="KW-1003">Cell membrane</keyword>
<evidence type="ECO:0000256" key="7">
    <source>
        <dbReference type="ARBA" id="ARBA00022989"/>
    </source>
</evidence>
<keyword evidence="7" id="KW-0472">Membrane</keyword>
<evidence type="ECO:0000256" key="8">
    <source>
        <dbReference type="ARBA" id="ARBA00023316"/>
    </source>
</evidence>
<dbReference type="GO" id="GO:0005886">
    <property type="term" value="C:plasma membrane"/>
    <property type="evidence" value="ECO:0007669"/>
    <property type="project" value="UniProtKB-SubCell"/>
</dbReference>
<evidence type="ECO:0000256" key="4">
    <source>
        <dbReference type="ARBA" id="ARBA00022692"/>
    </source>
</evidence>
<keyword evidence="4" id="KW-0812">Transmembrane</keyword>
<proteinExistence type="predicted"/>
<evidence type="ECO:0000313" key="10">
    <source>
        <dbReference type="EMBL" id="GAI87375.1"/>
    </source>
</evidence>